<accession>A0A0J7KMX4</accession>
<feature type="region of interest" description="Disordered" evidence="1">
    <location>
        <begin position="387"/>
        <end position="409"/>
    </location>
</feature>
<dbReference type="PANTHER" id="PTHR13219:SF6">
    <property type="entry name" value="TRANSMEMBRANE PROTEIN 94"/>
    <property type="match status" value="1"/>
</dbReference>
<proteinExistence type="predicted"/>
<organism evidence="3 4">
    <name type="scientific">Lasius niger</name>
    <name type="common">Black garden ant</name>
    <dbReference type="NCBI Taxonomy" id="67767"/>
    <lineage>
        <taxon>Eukaryota</taxon>
        <taxon>Metazoa</taxon>
        <taxon>Ecdysozoa</taxon>
        <taxon>Arthropoda</taxon>
        <taxon>Hexapoda</taxon>
        <taxon>Insecta</taxon>
        <taxon>Pterygota</taxon>
        <taxon>Neoptera</taxon>
        <taxon>Endopterygota</taxon>
        <taxon>Hymenoptera</taxon>
        <taxon>Apocrita</taxon>
        <taxon>Aculeata</taxon>
        <taxon>Formicoidea</taxon>
        <taxon>Formicidae</taxon>
        <taxon>Formicinae</taxon>
        <taxon>Lasius</taxon>
        <taxon>Lasius</taxon>
    </lineage>
</organism>
<dbReference type="PaxDb" id="67767-A0A0J7KMX4"/>
<evidence type="ECO:0000313" key="3">
    <source>
        <dbReference type="EMBL" id="KMQ91576.1"/>
    </source>
</evidence>
<feature type="transmembrane region" description="Helical" evidence="2">
    <location>
        <begin position="140"/>
        <end position="167"/>
    </location>
</feature>
<feature type="compositionally biased region" description="Polar residues" evidence="1">
    <location>
        <begin position="387"/>
        <end position="397"/>
    </location>
</feature>
<keyword evidence="4" id="KW-1185">Reference proteome</keyword>
<evidence type="ECO:0000256" key="1">
    <source>
        <dbReference type="SAM" id="MobiDB-lite"/>
    </source>
</evidence>
<evidence type="ECO:0000256" key="2">
    <source>
        <dbReference type="SAM" id="Phobius"/>
    </source>
</evidence>
<dbReference type="EMBL" id="LBMM01005363">
    <property type="protein sequence ID" value="KMQ91576.1"/>
    <property type="molecule type" value="Genomic_DNA"/>
</dbReference>
<feature type="compositionally biased region" description="Basic and acidic residues" evidence="1">
    <location>
        <begin position="400"/>
        <end position="409"/>
    </location>
</feature>
<protein>
    <submittedName>
        <fullName evidence="3">Uncharacterized protein</fullName>
    </submittedName>
</protein>
<evidence type="ECO:0000313" key="4">
    <source>
        <dbReference type="Proteomes" id="UP000036403"/>
    </source>
</evidence>
<dbReference type="Proteomes" id="UP000036403">
    <property type="component" value="Unassembled WGS sequence"/>
</dbReference>
<gene>
    <name evidence="3" type="ORF">RF55_8539</name>
</gene>
<dbReference type="OrthoDB" id="5568754at2759"/>
<sequence>MLKIAVARSTCRWKSENYPHLCSPQSPCLTLQWTYRDGEIVNLPWALLVAGDIIVMKPGQQAPGYCVPYDDPEAPVLHTRETYNPPVHSANEIFSTPQARVPLKNKIYKLQETPYLVNLRMALDQALNRPVTYHNRKRHLLMICCIEHLAYPILLIVILVVNLLRYLYLADYFGTGHWSEMFLLQPIAVSLPLLPLVFPFCWIFLNCFGMARFKALFKLYLSTKKLQFIDPFEDADINGPSHPDVVYNWLELKKYFFDILFGNEHMMSRSASILHVLGSVTQPEMVRRDIKFARSLSIATKLKFPFPHMVAVVVKERTGGGLQLLTQGTADIILDSCIEYWDGHDLCPLSASDSTNLNNSRAMSMSAPSAINMDFTTVKFDDETTEWNNTGTSQAKSAMSHREQDTMRSEDSVLVQSVDLGSGQEAWRSLSCLTDSTEQSAPVNFDLSNRVGKSLFGLNYILPIIINHI</sequence>
<dbReference type="InterPro" id="IPR039720">
    <property type="entry name" value="TMEM94"/>
</dbReference>
<dbReference type="AlphaFoldDB" id="A0A0J7KMX4"/>
<feature type="transmembrane region" description="Helical" evidence="2">
    <location>
        <begin position="187"/>
        <end position="208"/>
    </location>
</feature>
<name>A0A0J7KMX4_LASNI</name>
<dbReference type="STRING" id="67767.A0A0J7KMX4"/>
<comment type="caution">
    <text evidence="3">The sequence shown here is derived from an EMBL/GenBank/DDBJ whole genome shotgun (WGS) entry which is preliminary data.</text>
</comment>
<keyword evidence="2" id="KW-0812">Transmembrane</keyword>
<reference evidence="3 4" key="1">
    <citation type="submission" date="2015-04" db="EMBL/GenBank/DDBJ databases">
        <title>Lasius niger genome sequencing.</title>
        <authorList>
            <person name="Konorov E.A."/>
            <person name="Nikitin M.A."/>
            <person name="Kirill M.V."/>
            <person name="Chang P."/>
        </authorList>
    </citation>
    <scope>NUCLEOTIDE SEQUENCE [LARGE SCALE GENOMIC DNA]</scope>
    <source>
        <tissue evidence="3">Whole</tissue>
    </source>
</reference>
<dbReference type="PANTHER" id="PTHR13219">
    <property type="entry name" value="TRANSMEMBRANE PROTEIN 94"/>
    <property type="match status" value="1"/>
</dbReference>
<keyword evidence="2" id="KW-1133">Transmembrane helix</keyword>
<keyword evidence="2" id="KW-0472">Membrane</keyword>